<dbReference type="Pfam" id="PF14169">
    <property type="entry name" value="YdjO"/>
    <property type="match status" value="1"/>
</dbReference>
<dbReference type="EMBL" id="SSNT01000028">
    <property type="protein sequence ID" value="THF75302.1"/>
    <property type="molecule type" value="Genomic_DNA"/>
</dbReference>
<name>A0A4S4BKP4_9BACI</name>
<protein>
    <submittedName>
        <fullName evidence="1">Cold-shock protein</fullName>
    </submittedName>
</protein>
<dbReference type="RefSeq" id="WP_136358585.1">
    <property type="nucleotide sequence ID" value="NZ_CP046266.1"/>
</dbReference>
<dbReference type="Proteomes" id="UP000310334">
    <property type="component" value="Unassembled WGS sequence"/>
</dbReference>
<dbReference type="OrthoDB" id="1955171at2"/>
<comment type="caution">
    <text evidence="1">The sequence shown here is derived from an EMBL/GenBank/DDBJ whole genome shotgun (WGS) entry which is preliminary data.</text>
</comment>
<gene>
    <name evidence="1" type="ORF">E6W99_23970</name>
</gene>
<reference evidence="1 2" key="1">
    <citation type="submission" date="2019-04" db="EMBL/GenBank/DDBJ databases">
        <title>Bacillus sediminilitoris sp. nov., isolated from a tidal flat sediment on the East China Sea.</title>
        <authorList>
            <person name="Wei Y."/>
            <person name="Mao H."/>
            <person name="Fang J."/>
        </authorList>
    </citation>
    <scope>NUCLEOTIDE SEQUENCE [LARGE SCALE GENOMIC DNA]</scope>
    <source>
        <strain evidence="1 2">DSL-17</strain>
    </source>
</reference>
<organism evidence="1 2">
    <name type="scientific">Metabacillus sediminilitoris</name>
    <dbReference type="NCBI Taxonomy" id="2567941"/>
    <lineage>
        <taxon>Bacteria</taxon>
        <taxon>Bacillati</taxon>
        <taxon>Bacillota</taxon>
        <taxon>Bacilli</taxon>
        <taxon>Bacillales</taxon>
        <taxon>Bacillaceae</taxon>
        <taxon>Metabacillus</taxon>
    </lineage>
</organism>
<evidence type="ECO:0000313" key="2">
    <source>
        <dbReference type="Proteomes" id="UP000310334"/>
    </source>
</evidence>
<dbReference type="AlphaFoldDB" id="A0A4S4BKP4"/>
<proteinExistence type="predicted"/>
<accession>A0A4S4BKP4</accession>
<dbReference type="InterPro" id="IPR025916">
    <property type="entry name" value="YdjO"/>
</dbReference>
<sequence>MRFQQQVEKPPEVSLKIWTCDSDECNGWMRDNFKSDEKPNCPLCGHAMIEDEKTLPVLENFSAVSLKKNK</sequence>
<keyword evidence="2" id="KW-1185">Reference proteome</keyword>
<evidence type="ECO:0000313" key="1">
    <source>
        <dbReference type="EMBL" id="THF75302.1"/>
    </source>
</evidence>